<dbReference type="AlphaFoldDB" id="A0A7J7K9P8"/>
<keyword evidence="1" id="KW-0547">Nucleotide-binding</keyword>
<accession>A0A7J7K9P8</accession>
<dbReference type="SUPFAM" id="SSF56112">
    <property type="entry name" value="Protein kinase-like (PK-like)"/>
    <property type="match status" value="1"/>
</dbReference>
<dbReference type="EMBL" id="VXIV02000971">
    <property type="protein sequence ID" value="KAF6034915.1"/>
    <property type="molecule type" value="Genomic_DNA"/>
</dbReference>
<dbReference type="GO" id="GO:0004672">
    <property type="term" value="F:protein kinase activity"/>
    <property type="evidence" value="ECO:0007669"/>
    <property type="project" value="InterPro"/>
</dbReference>
<dbReference type="GO" id="GO:0005524">
    <property type="term" value="F:ATP binding"/>
    <property type="evidence" value="ECO:0007669"/>
    <property type="project" value="UniProtKB-UniRule"/>
</dbReference>
<dbReference type="PROSITE" id="PS50011">
    <property type="entry name" value="PROTEIN_KINASE_DOM"/>
    <property type="match status" value="1"/>
</dbReference>
<dbReference type="OrthoDB" id="6097776at2759"/>
<evidence type="ECO:0000313" key="3">
    <source>
        <dbReference type="EMBL" id="KAF6034915.1"/>
    </source>
</evidence>
<dbReference type="InterPro" id="IPR050167">
    <property type="entry name" value="Ser_Thr_protein_kinase"/>
</dbReference>
<proteinExistence type="predicted"/>
<dbReference type="InterPro" id="IPR000719">
    <property type="entry name" value="Prot_kinase_dom"/>
</dbReference>
<dbReference type="PANTHER" id="PTHR23257">
    <property type="entry name" value="SERINE-THREONINE PROTEIN KINASE"/>
    <property type="match status" value="1"/>
</dbReference>
<evidence type="ECO:0000259" key="2">
    <source>
        <dbReference type="PROSITE" id="PS50011"/>
    </source>
</evidence>
<dbReference type="PROSITE" id="PS00107">
    <property type="entry name" value="PROTEIN_KINASE_ATP"/>
    <property type="match status" value="1"/>
</dbReference>
<feature type="domain" description="Protein kinase" evidence="2">
    <location>
        <begin position="40"/>
        <end position="301"/>
    </location>
</feature>
<dbReference type="Pfam" id="PF00069">
    <property type="entry name" value="Pkinase"/>
    <property type="match status" value="1"/>
</dbReference>
<protein>
    <recommendedName>
        <fullName evidence="2">Protein kinase domain-containing protein</fullName>
    </recommendedName>
</protein>
<name>A0A7J7K9P8_BUGNE</name>
<keyword evidence="4" id="KW-1185">Reference proteome</keyword>
<dbReference type="Gene3D" id="3.30.200.20">
    <property type="entry name" value="Phosphorylase Kinase, domain 1"/>
    <property type="match status" value="1"/>
</dbReference>
<dbReference type="SMART" id="SM00220">
    <property type="entry name" value="S_TKc"/>
    <property type="match status" value="1"/>
</dbReference>
<dbReference type="InterPro" id="IPR011009">
    <property type="entry name" value="Kinase-like_dom_sf"/>
</dbReference>
<gene>
    <name evidence="3" type="ORF">EB796_006784</name>
</gene>
<evidence type="ECO:0000256" key="1">
    <source>
        <dbReference type="PROSITE-ProRule" id="PRU10141"/>
    </source>
</evidence>
<evidence type="ECO:0000313" key="4">
    <source>
        <dbReference type="Proteomes" id="UP000593567"/>
    </source>
</evidence>
<sequence length="301" mass="33147">MEHVASVMKKKIFPPLYEASKSAFVEKILPTSQVQYGYQGDRYITVGSGEFGEVLYGKMKSSGKLVAIKALKRDKSDMYALLQEAFLLQIASTTGYAAHYRGLASFCALGGAYLEWAIVCDFVGSSSGPDPYDFRQTLKQAHNAPKTIQLILDWVLTCSKIAFAVKQFHAMDMLLNDIKADNILLRPSGTGSYDPVFVDFGLASIGEGITLALEVNDSNRAKILKEYSHIAPEVLFGGETNVLSDMFSLGKALSLVSEAFPLEPLVNIISRCTLWNVDQRPSIDELIDSLHWVSNNMLLKA</sequence>
<reference evidence="3" key="1">
    <citation type="submission" date="2020-06" db="EMBL/GenBank/DDBJ databases">
        <title>Draft genome of Bugula neritina, a colonial animal packing powerful symbionts and potential medicines.</title>
        <authorList>
            <person name="Rayko M."/>
        </authorList>
    </citation>
    <scope>NUCLEOTIDE SEQUENCE [LARGE SCALE GENOMIC DNA]</scope>
    <source>
        <strain evidence="3">Kwan_BN1</strain>
    </source>
</reference>
<dbReference type="Proteomes" id="UP000593567">
    <property type="component" value="Unassembled WGS sequence"/>
</dbReference>
<comment type="caution">
    <text evidence="3">The sequence shown here is derived from an EMBL/GenBank/DDBJ whole genome shotgun (WGS) entry which is preliminary data.</text>
</comment>
<dbReference type="Gene3D" id="1.10.510.10">
    <property type="entry name" value="Transferase(Phosphotransferase) domain 1"/>
    <property type="match status" value="1"/>
</dbReference>
<dbReference type="InterPro" id="IPR017441">
    <property type="entry name" value="Protein_kinase_ATP_BS"/>
</dbReference>
<feature type="binding site" evidence="1">
    <location>
        <position position="69"/>
    </location>
    <ligand>
        <name>ATP</name>
        <dbReference type="ChEBI" id="CHEBI:30616"/>
    </ligand>
</feature>
<keyword evidence="1" id="KW-0067">ATP-binding</keyword>
<organism evidence="3 4">
    <name type="scientific">Bugula neritina</name>
    <name type="common">Brown bryozoan</name>
    <name type="synonym">Sertularia neritina</name>
    <dbReference type="NCBI Taxonomy" id="10212"/>
    <lineage>
        <taxon>Eukaryota</taxon>
        <taxon>Metazoa</taxon>
        <taxon>Spiralia</taxon>
        <taxon>Lophotrochozoa</taxon>
        <taxon>Bryozoa</taxon>
        <taxon>Gymnolaemata</taxon>
        <taxon>Cheilostomatida</taxon>
        <taxon>Flustrina</taxon>
        <taxon>Buguloidea</taxon>
        <taxon>Bugulidae</taxon>
        <taxon>Bugula</taxon>
    </lineage>
</organism>